<keyword evidence="5 6" id="KW-0804">Transcription</keyword>
<evidence type="ECO:0000313" key="8">
    <source>
        <dbReference type="EMBL" id="RAL26558.1"/>
    </source>
</evidence>
<comment type="caution">
    <text evidence="8">The sequence shown here is derived from an EMBL/GenBank/DDBJ whole genome shotgun (WGS) entry which is preliminary data.</text>
</comment>
<keyword evidence="3 6" id="KW-0694">RNA-binding</keyword>
<dbReference type="CDD" id="cd00619">
    <property type="entry name" value="Terminator_NusB"/>
    <property type="match status" value="1"/>
</dbReference>
<dbReference type="HAMAP" id="MF_00073">
    <property type="entry name" value="NusB"/>
    <property type="match status" value="1"/>
</dbReference>
<dbReference type="GO" id="GO:0031564">
    <property type="term" value="P:transcription antitermination"/>
    <property type="evidence" value="ECO:0007669"/>
    <property type="project" value="UniProtKB-KW"/>
</dbReference>
<reference evidence="8 9" key="1">
    <citation type="submission" date="2018-06" db="EMBL/GenBank/DDBJ databases">
        <title>Thermoflavimicrobium daqus sp. nov., a thermophilic microbe isolated from Moutai-flavour Daqu.</title>
        <authorList>
            <person name="Wang X."/>
            <person name="Zhou H."/>
        </authorList>
    </citation>
    <scope>NUCLEOTIDE SEQUENCE [LARGE SCALE GENOMIC DNA]</scope>
    <source>
        <strain evidence="8 9">FBKL4.011</strain>
    </source>
</reference>
<dbReference type="PANTHER" id="PTHR11078">
    <property type="entry name" value="N UTILIZATION SUBSTANCE PROTEIN B-RELATED"/>
    <property type="match status" value="1"/>
</dbReference>
<dbReference type="GO" id="GO:0005829">
    <property type="term" value="C:cytosol"/>
    <property type="evidence" value="ECO:0007669"/>
    <property type="project" value="TreeGrafter"/>
</dbReference>
<organism evidence="8 9">
    <name type="scientific">Thermoflavimicrobium daqui</name>
    <dbReference type="NCBI Taxonomy" id="2137476"/>
    <lineage>
        <taxon>Bacteria</taxon>
        <taxon>Bacillati</taxon>
        <taxon>Bacillota</taxon>
        <taxon>Bacilli</taxon>
        <taxon>Bacillales</taxon>
        <taxon>Thermoactinomycetaceae</taxon>
        <taxon>Thermoflavimicrobium</taxon>
    </lineage>
</organism>
<dbReference type="SUPFAM" id="SSF48013">
    <property type="entry name" value="NusB-like"/>
    <property type="match status" value="1"/>
</dbReference>
<evidence type="ECO:0000313" key="9">
    <source>
        <dbReference type="Proteomes" id="UP000251213"/>
    </source>
</evidence>
<keyword evidence="9" id="KW-1185">Reference proteome</keyword>
<comment type="function">
    <text evidence="6">Involved in transcription antitermination. Required for transcription of ribosomal RNA (rRNA) genes. Binds specifically to the boxA antiterminator sequence of the ribosomal RNA (rrn) operons.</text>
</comment>
<evidence type="ECO:0000256" key="3">
    <source>
        <dbReference type="ARBA" id="ARBA00022884"/>
    </source>
</evidence>
<dbReference type="OrthoDB" id="9811381at2"/>
<evidence type="ECO:0000256" key="6">
    <source>
        <dbReference type="HAMAP-Rule" id="MF_00073"/>
    </source>
</evidence>
<dbReference type="PANTHER" id="PTHR11078:SF3">
    <property type="entry name" value="ANTITERMINATION NUSB DOMAIN-CONTAINING PROTEIN"/>
    <property type="match status" value="1"/>
</dbReference>
<dbReference type="InterPro" id="IPR011605">
    <property type="entry name" value="NusB_fam"/>
</dbReference>
<dbReference type="RefSeq" id="WP_113657164.1">
    <property type="nucleotide sequence ID" value="NZ_KZ845663.1"/>
</dbReference>
<feature type="domain" description="NusB/RsmB/TIM44" evidence="7">
    <location>
        <begin position="14"/>
        <end position="137"/>
    </location>
</feature>
<dbReference type="NCBIfam" id="TIGR01951">
    <property type="entry name" value="nusB"/>
    <property type="match status" value="1"/>
</dbReference>
<dbReference type="Proteomes" id="UP000251213">
    <property type="component" value="Unassembled WGS sequence"/>
</dbReference>
<dbReference type="Pfam" id="PF01029">
    <property type="entry name" value="NusB"/>
    <property type="match status" value="1"/>
</dbReference>
<evidence type="ECO:0000256" key="2">
    <source>
        <dbReference type="ARBA" id="ARBA00022814"/>
    </source>
</evidence>
<accession>A0A364K8F6</accession>
<keyword evidence="4 6" id="KW-0805">Transcription regulation</keyword>
<dbReference type="GO" id="GO:0003723">
    <property type="term" value="F:RNA binding"/>
    <property type="evidence" value="ECO:0007669"/>
    <property type="project" value="UniProtKB-UniRule"/>
</dbReference>
<evidence type="ECO:0000256" key="5">
    <source>
        <dbReference type="ARBA" id="ARBA00023163"/>
    </source>
</evidence>
<evidence type="ECO:0000256" key="4">
    <source>
        <dbReference type="ARBA" id="ARBA00023015"/>
    </source>
</evidence>
<comment type="similarity">
    <text evidence="1 6">Belongs to the NusB family.</text>
</comment>
<protein>
    <recommendedName>
        <fullName evidence="6">Transcription antitermination protein NusB</fullName>
    </recommendedName>
    <alternativeName>
        <fullName evidence="6">Antitermination factor NusB</fullName>
    </alternativeName>
</protein>
<sequence>MKSELMEEMSPRLVRECVLQALYQLEFHPDNIELVIQERGEKLTGSFHQFYLRMIEGIKEHQSQINDLIKRYLKSGWSVDRISVVDRAILQIAIYELLYEVRTPKGVVINEAVDLAKIYSGVESSRFVNGVLGNIVKDIGERLSDKTE</sequence>
<dbReference type="AlphaFoldDB" id="A0A364K8F6"/>
<evidence type="ECO:0000259" key="7">
    <source>
        <dbReference type="Pfam" id="PF01029"/>
    </source>
</evidence>
<dbReference type="InterPro" id="IPR035926">
    <property type="entry name" value="NusB-like_sf"/>
</dbReference>
<reference evidence="8 9" key="2">
    <citation type="submission" date="2018-06" db="EMBL/GenBank/DDBJ databases">
        <authorList>
            <person name="Zhirakovskaya E."/>
        </authorList>
    </citation>
    <scope>NUCLEOTIDE SEQUENCE [LARGE SCALE GENOMIC DNA]</scope>
    <source>
        <strain evidence="8 9">FBKL4.011</strain>
    </source>
</reference>
<dbReference type="GO" id="GO:0006353">
    <property type="term" value="P:DNA-templated transcription termination"/>
    <property type="evidence" value="ECO:0007669"/>
    <property type="project" value="UniProtKB-UniRule"/>
</dbReference>
<proteinExistence type="inferred from homology"/>
<gene>
    <name evidence="6 8" type="primary">nusB</name>
    <name evidence="8" type="ORF">DL897_00460</name>
</gene>
<dbReference type="EMBL" id="QJKK01000001">
    <property type="protein sequence ID" value="RAL26558.1"/>
    <property type="molecule type" value="Genomic_DNA"/>
</dbReference>
<keyword evidence="2 6" id="KW-0889">Transcription antitermination</keyword>
<dbReference type="Gene3D" id="1.10.940.10">
    <property type="entry name" value="NusB-like"/>
    <property type="match status" value="1"/>
</dbReference>
<evidence type="ECO:0000256" key="1">
    <source>
        <dbReference type="ARBA" id="ARBA00005952"/>
    </source>
</evidence>
<dbReference type="InterPro" id="IPR006027">
    <property type="entry name" value="NusB_RsmB_TIM44"/>
</dbReference>
<name>A0A364K8F6_9BACL</name>